<protein>
    <submittedName>
        <fullName evidence="1">Uncharacterized protein</fullName>
    </submittedName>
</protein>
<organismHost>
    <name type="scientific">Acanthamoeba polyphaga</name>
    <name type="common">Amoeba</name>
    <dbReference type="NCBI Taxonomy" id="5757"/>
</organismHost>
<sequence>MRRFFGLEETSNKYANVRCMYNNQHVLTLRTTVKIDPNNTTNKNLDDDIIIAKDAVVSRIETLDGTSVPNEFFDKFQCYVDDSIYGLGTALVKHNGRLVDYHIYHKYKVDTEPFELQSTYVDPDQFESMFITLDHTNLNTIKRLHARDNRIYLEKHKEYVILEEKIQSLESCVHIVDRLSKNKPLREKYQYMVVKKYCMKNFTVQSDKMSELQGQMAKILETRQWITDWLSINNF</sequence>
<accession>A0A0G2XZU1</accession>
<reference evidence="1 2" key="1">
    <citation type="submission" date="2014-10" db="EMBL/GenBank/DDBJ databases">
        <title>Pan-genome analysis of Brazilian lineage A amoebal mimiviruses.</title>
        <authorList>
            <person name="Assis F.L."/>
            <person name="Abrahao J.S."/>
            <person name="Kroon E.G."/>
            <person name="Dornas F.P."/>
            <person name="Andrade K.R."/>
            <person name="Borato P.V.M."/>
            <person name="Pilotto M.R."/>
            <person name="Benamar S."/>
            <person name="LaScola B."/>
            <person name="Colson P."/>
        </authorList>
    </citation>
    <scope>NUCLEOTIDE SEQUENCE [LARGE SCALE GENOMIC DNA]</scope>
    <source>
        <strain evidence="1 2">Oyster</strain>
    </source>
</reference>
<dbReference type="Proteomes" id="UP000241474">
    <property type="component" value="Segment"/>
</dbReference>
<dbReference type="EMBL" id="KM982401">
    <property type="protein sequence ID" value="AKI78850.1"/>
    <property type="molecule type" value="Genomic_DNA"/>
</dbReference>
<organism evidence="1 2">
    <name type="scientific">Acanthamoeba polyphaga mimivirus</name>
    <name type="common">APMV</name>
    <dbReference type="NCBI Taxonomy" id="212035"/>
    <lineage>
        <taxon>Viruses</taxon>
        <taxon>Varidnaviria</taxon>
        <taxon>Bamfordvirae</taxon>
        <taxon>Nucleocytoviricota</taxon>
        <taxon>Megaviricetes</taxon>
        <taxon>Imitervirales</taxon>
        <taxon>Mimiviridae</taxon>
        <taxon>Megamimivirinae</taxon>
        <taxon>Mimivirus</taxon>
        <taxon>Mimivirus bradfordmassiliense</taxon>
    </lineage>
</organism>
<proteinExistence type="predicted"/>
<name>A0A0G2XZU1_MIMIV</name>
<evidence type="ECO:0000313" key="2">
    <source>
        <dbReference type="Proteomes" id="UP000241474"/>
    </source>
</evidence>
<evidence type="ECO:0000313" key="1">
    <source>
        <dbReference type="EMBL" id="AKI78850.1"/>
    </source>
</evidence>